<dbReference type="HAMAP" id="MF_01334">
    <property type="entry name" value="Ribosomal_bL25_CTC"/>
    <property type="match status" value="1"/>
</dbReference>
<accession>A0A656Z7U4</accession>
<dbReference type="GO" id="GO:0022625">
    <property type="term" value="C:cytosolic large ribosomal subunit"/>
    <property type="evidence" value="ECO:0007669"/>
    <property type="project" value="TreeGrafter"/>
</dbReference>
<dbReference type="Pfam" id="PF14693">
    <property type="entry name" value="Ribosomal_TL5_C"/>
    <property type="match status" value="1"/>
</dbReference>
<dbReference type="GO" id="GO:0008097">
    <property type="term" value="F:5S rRNA binding"/>
    <property type="evidence" value="ECO:0007669"/>
    <property type="project" value="InterPro"/>
</dbReference>
<name>A0A656Z7U4_9PROT</name>
<keyword evidence="1" id="KW-0694">RNA-binding</keyword>
<dbReference type="OrthoDB" id="9806411at2"/>
<dbReference type="InterPro" id="IPR020055">
    <property type="entry name" value="Ribosomal_bL25_short"/>
</dbReference>
<dbReference type="Pfam" id="PF01386">
    <property type="entry name" value="Ribosomal_L25p"/>
    <property type="match status" value="1"/>
</dbReference>
<dbReference type="Proteomes" id="UP000243416">
    <property type="component" value="Unassembled WGS sequence"/>
</dbReference>
<dbReference type="GO" id="GO:0006412">
    <property type="term" value="P:translation"/>
    <property type="evidence" value="ECO:0007669"/>
    <property type="project" value="UniProtKB-UniRule"/>
</dbReference>
<dbReference type="Gene3D" id="2.40.240.10">
    <property type="entry name" value="Ribosomal Protein L25, Chain P"/>
    <property type="match status" value="1"/>
</dbReference>
<dbReference type="CDD" id="cd00495">
    <property type="entry name" value="Ribosomal_L25_TL5_CTC"/>
    <property type="match status" value="1"/>
</dbReference>
<dbReference type="PANTHER" id="PTHR33284:SF1">
    <property type="entry name" value="RIBOSOMAL PROTEIN L25_GLN-TRNA SYNTHETASE, ANTI-CODON-BINDING DOMAIN-CONTAINING PROTEIN"/>
    <property type="match status" value="1"/>
</dbReference>
<comment type="subunit">
    <text evidence="1">Part of the 50S ribosomal subunit; part of the 5S rRNA/L5/L18/L25 subcomplex. Contacts the 5S rRNA. Binds to the 5S rRNA independently of L5 and L18.</text>
</comment>
<dbReference type="InterPro" id="IPR037121">
    <property type="entry name" value="Ribosomal_bL25_C"/>
</dbReference>
<dbReference type="NCBIfam" id="TIGR00731">
    <property type="entry name" value="bL25_bact_ctc"/>
    <property type="match status" value="1"/>
</dbReference>
<dbReference type="NCBIfam" id="NF004130">
    <property type="entry name" value="PRK05618.1-5"/>
    <property type="match status" value="1"/>
</dbReference>
<dbReference type="EMBL" id="LFZK01000002">
    <property type="protein sequence ID" value="KYC28948.1"/>
    <property type="molecule type" value="Genomic_DNA"/>
</dbReference>
<dbReference type="Gene3D" id="2.170.120.20">
    <property type="entry name" value="Ribosomal protein L25, beta domain"/>
    <property type="match status" value="1"/>
</dbReference>
<keyword evidence="1 2" id="KW-0689">Ribosomal protein</keyword>
<sequence>MLLEFNAQARTLQGTGASRRLRKSGRVPGVVYGGDKAAQAIDIDHNEIWHKLRQEVFHASILTLKLDGAAESVLLRDVQMHPFKRQILHLDFQRVDAKQAIHLKVPLHFINSEIAPGVKLQGGIVSHVINEVEVKCLPADLPDFIEVDVKDLSAGHSIHLSALVMPKGVEVVAHKGEDPVVVTIVIPRGAASDEAAAAEAPAEKK</sequence>
<dbReference type="RefSeq" id="WP_067170959.1">
    <property type="nucleotide sequence ID" value="NZ_LFZK01000002.1"/>
</dbReference>
<dbReference type="NCBIfam" id="NF004128">
    <property type="entry name" value="PRK05618.1-2"/>
    <property type="match status" value="1"/>
</dbReference>
<keyword evidence="3" id="KW-1185">Reference proteome</keyword>
<dbReference type="InterPro" id="IPR020057">
    <property type="entry name" value="Ribosomal_bL25_b-dom"/>
</dbReference>
<dbReference type="PANTHER" id="PTHR33284">
    <property type="entry name" value="RIBOSOMAL PROTEIN L25/GLN-TRNA SYNTHETASE, ANTI-CODON-BINDING DOMAIN-CONTAINING PROTEIN"/>
    <property type="match status" value="1"/>
</dbReference>
<gene>
    <name evidence="1" type="primary">rplY</name>
    <name evidence="1" type="synonym">ctc</name>
    <name evidence="2" type="ORF">ACY05_03615</name>
</gene>
<keyword evidence="1" id="KW-0687">Ribonucleoprotein</keyword>
<organism evidence="2 3">
    <name type="scientific">Sterolibacterium denitrificans</name>
    <dbReference type="NCBI Taxonomy" id="157592"/>
    <lineage>
        <taxon>Bacteria</taxon>
        <taxon>Pseudomonadati</taxon>
        <taxon>Pseudomonadota</taxon>
        <taxon>Betaproteobacteria</taxon>
        <taxon>Nitrosomonadales</taxon>
        <taxon>Sterolibacteriaceae</taxon>
        <taxon>Sterolibacterium</taxon>
    </lineage>
</organism>
<protein>
    <recommendedName>
        <fullName evidence="1">Large ribosomal subunit protein bL25</fullName>
    </recommendedName>
    <alternativeName>
        <fullName evidence="1">General stress protein CTC</fullName>
    </alternativeName>
</protein>
<evidence type="ECO:0000256" key="1">
    <source>
        <dbReference type="HAMAP-Rule" id="MF_01334"/>
    </source>
</evidence>
<dbReference type="NCBIfam" id="NF004612">
    <property type="entry name" value="PRK05943.1"/>
    <property type="match status" value="1"/>
</dbReference>
<comment type="similarity">
    <text evidence="1">Belongs to the bacterial ribosomal protein bL25 family. CTC subfamily.</text>
</comment>
<dbReference type="InterPro" id="IPR001021">
    <property type="entry name" value="Ribosomal_bL25_long"/>
</dbReference>
<proteinExistence type="inferred from homology"/>
<dbReference type="SUPFAM" id="SSF50715">
    <property type="entry name" value="Ribosomal protein L25-like"/>
    <property type="match status" value="1"/>
</dbReference>
<dbReference type="GO" id="GO:0003735">
    <property type="term" value="F:structural constituent of ribosome"/>
    <property type="evidence" value="ECO:0007669"/>
    <property type="project" value="InterPro"/>
</dbReference>
<dbReference type="HAMAP" id="MF_01336">
    <property type="entry name" value="Ribosomal_bL25"/>
    <property type="match status" value="1"/>
</dbReference>
<comment type="caution">
    <text evidence="2">The sequence shown here is derived from an EMBL/GenBank/DDBJ whole genome shotgun (WGS) entry which is preliminary data.</text>
</comment>
<dbReference type="InterPro" id="IPR011035">
    <property type="entry name" value="Ribosomal_bL25/Gln-tRNA_synth"/>
</dbReference>
<dbReference type="InterPro" id="IPR020930">
    <property type="entry name" value="Ribosomal_uL5_bac-type"/>
</dbReference>
<reference evidence="2 3" key="1">
    <citation type="journal article" date="2016" name="ISME J.">
        <title>Integrated multi-omics analyses reveal the biochemical mechanisms and phylogenetic relevance of anaerobic androgen biodegradation in the environment.</title>
        <authorList>
            <person name="Yang F.C."/>
            <person name="Chen Y.L."/>
            <person name="Tang S.L."/>
            <person name="Yu C.P."/>
            <person name="Wang P.H."/>
            <person name="Ismail W."/>
            <person name="Wang C.H."/>
            <person name="Ding J.Y."/>
            <person name="Yang C.Y."/>
            <person name="Yang C.Y."/>
            <person name="Chiang Y.R."/>
        </authorList>
    </citation>
    <scope>NUCLEOTIDE SEQUENCE [LARGE SCALE GENOMIC DNA]</scope>
    <source>
        <strain evidence="2 3">DSM 13999</strain>
    </source>
</reference>
<dbReference type="AlphaFoldDB" id="A0A656Z7U4"/>
<evidence type="ECO:0000313" key="3">
    <source>
        <dbReference type="Proteomes" id="UP000243416"/>
    </source>
</evidence>
<evidence type="ECO:0000313" key="2">
    <source>
        <dbReference type="EMBL" id="KYC28948.1"/>
    </source>
</evidence>
<dbReference type="InterPro" id="IPR029751">
    <property type="entry name" value="Ribosomal_L25_dom"/>
</dbReference>
<dbReference type="InterPro" id="IPR020056">
    <property type="entry name" value="Rbsml_bL25/Gln-tRNA_synth_N"/>
</dbReference>
<keyword evidence="1" id="KW-0699">rRNA-binding</keyword>
<comment type="function">
    <text evidence="1">This is one of the proteins that binds to the 5S RNA in the ribosome where it forms part of the central protuberance.</text>
</comment>